<geneLocation type="plasmid" evidence="2">
    <name>p160070-catA</name>
</geneLocation>
<evidence type="ECO:0000313" key="2">
    <source>
        <dbReference type="EMBL" id="AVX33998.1"/>
    </source>
</evidence>
<organism evidence="2">
    <name type="scientific">Klebsiella pneumoniae</name>
    <dbReference type="NCBI Taxonomy" id="573"/>
    <lineage>
        <taxon>Bacteria</taxon>
        <taxon>Pseudomonadati</taxon>
        <taxon>Pseudomonadota</taxon>
        <taxon>Gammaproteobacteria</taxon>
        <taxon>Enterobacterales</taxon>
        <taxon>Enterobacteriaceae</taxon>
        <taxon>Klebsiella/Raoultella group</taxon>
        <taxon>Klebsiella</taxon>
        <taxon>Klebsiella pneumoniae complex</taxon>
    </lineage>
</organism>
<dbReference type="AlphaFoldDB" id="A0A2R4ND28"/>
<protein>
    <submittedName>
        <fullName evidence="2">Uncharacterized protein</fullName>
    </submittedName>
</protein>
<feature type="region of interest" description="Disordered" evidence="1">
    <location>
        <begin position="1"/>
        <end position="39"/>
    </location>
</feature>
<accession>A0A2R4ND28</accession>
<name>A0A2R4ND28_KLEPN</name>
<evidence type="ECO:0000256" key="1">
    <source>
        <dbReference type="SAM" id="MobiDB-lite"/>
    </source>
</evidence>
<sequence>MSTPKQKKSGELINISVGPLLTENGGSRNTRYPQDPDWL</sequence>
<keyword evidence="2" id="KW-0614">Plasmid</keyword>
<reference evidence="2" key="1">
    <citation type="submission" date="2017-10" db="EMBL/GenBank/DDBJ databases">
        <title>Klebsiella pneumoniae strain F160070 plasmid p160070-catA, complete sequence.</title>
        <authorList>
            <person name="Zhang D."/>
            <person name="Zhao Y."/>
            <person name="An H."/>
            <person name="Feng J."/>
            <person name="Zhan Z."/>
            <person name="Yin Z."/>
            <person name="Zhou D."/>
        </authorList>
    </citation>
    <scope>NUCLEOTIDE SEQUENCE</scope>
    <source>
        <strain evidence="2">F160070</strain>
        <plasmid evidence="2">p160070-catA</plasmid>
    </source>
</reference>
<proteinExistence type="predicted"/>
<dbReference type="EMBL" id="MG288676">
    <property type="protein sequence ID" value="AVX33998.1"/>
    <property type="molecule type" value="Genomic_DNA"/>
</dbReference>